<dbReference type="InterPro" id="IPR003439">
    <property type="entry name" value="ABC_transporter-like_ATP-bd"/>
</dbReference>
<dbReference type="AlphaFoldDB" id="A0A2P8HX48"/>
<dbReference type="PANTHER" id="PTHR42788">
    <property type="entry name" value="TAURINE IMPORT ATP-BINDING PROTEIN-RELATED"/>
    <property type="match status" value="1"/>
</dbReference>
<dbReference type="GO" id="GO:0005524">
    <property type="term" value="F:ATP binding"/>
    <property type="evidence" value="ECO:0007669"/>
    <property type="project" value="UniProtKB-KW"/>
</dbReference>
<dbReference type="EMBL" id="PYAV01000002">
    <property type="protein sequence ID" value="PSL50735.1"/>
    <property type="molecule type" value="Genomic_DNA"/>
</dbReference>
<dbReference type="InterPro" id="IPR017871">
    <property type="entry name" value="ABC_transporter-like_CS"/>
</dbReference>
<gene>
    <name evidence="5" type="ORF">B0H94_1027</name>
</gene>
<name>A0A2P8HX48_9BACI</name>
<dbReference type="SMART" id="SM00382">
    <property type="entry name" value="AAA"/>
    <property type="match status" value="1"/>
</dbReference>
<dbReference type="InterPro" id="IPR050166">
    <property type="entry name" value="ABC_transporter_ATP-bind"/>
</dbReference>
<dbReference type="Proteomes" id="UP000242310">
    <property type="component" value="Unassembled WGS sequence"/>
</dbReference>
<protein>
    <submittedName>
        <fullName evidence="5">Putative hydroxymethylpyrimidine transport system ATP-binding protein</fullName>
    </submittedName>
</protein>
<proteinExistence type="predicted"/>
<accession>A0A2P8HX48</accession>
<dbReference type="PANTHER" id="PTHR42788:SF2">
    <property type="entry name" value="ABC TRANSPORTER ATP-BINDING PROTEIN"/>
    <property type="match status" value="1"/>
</dbReference>
<evidence type="ECO:0000256" key="3">
    <source>
        <dbReference type="ARBA" id="ARBA00022840"/>
    </source>
</evidence>
<organism evidence="5 6">
    <name type="scientific">Salsuginibacillus halophilus</name>
    <dbReference type="NCBI Taxonomy" id="517424"/>
    <lineage>
        <taxon>Bacteria</taxon>
        <taxon>Bacillati</taxon>
        <taxon>Bacillota</taxon>
        <taxon>Bacilli</taxon>
        <taxon>Bacillales</taxon>
        <taxon>Bacillaceae</taxon>
        <taxon>Salsuginibacillus</taxon>
    </lineage>
</organism>
<keyword evidence="6" id="KW-1185">Reference proteome</keyword>
<sequence>MKQMYEKSQPVFSLSHVSYRYDAKAPLVLADVSLHVQPGEIVVILGPSGSGKSTIFRLLSQLDSPEQGSVTSPEKVGFMPQDDLLLPWRRVIEQAMLPLEIQGFKRKDARRLVEDRLQTFGLEETADKYPKELSGGMKQRVSLLRAAMAGQNTLLLDEPFSKLDALTRVSMQEWLLQIWEEESLTILFITHDLDEALLLADRVLLFTEMPLMTPIETVVPLGRPRNAEDITKPEAQAVKRDWLQRLKHGRERTIAASD</sequence>
<dbReference type="Gene3D" id="3.40.50.300">
    <property type="entry name" value="P-loop containing nucleotide triphosphate hydrolases"/>
    <property type="match status" value="1"/>
</dbReference>
<feature type="domain" description="ABC transporter" evidence="4">
    <location>
        <begin position="12"/>
        <end position="233"/>
    </location>
</feature>
<dbReference type="PROSITE" id="PS50893">
    <property type="entry name" value="ABC_TRANSPORTER_2"/>
    <property type="match status" value="1"/>
</dbReference>
<comment type="caution">
    <text evidence="5">The sequence shown here is derived from an EMBL/GenBank/DDBJ whole genome shotgun (WGS) entry which is preliminary data.</text>
</comment>
<keyword evidence="1" id="KW-0813">Transport</keyword>
<keyword evidence="3 5" id="KW-0067">ATP-binding</keyword>
<dbReference type="SUPFAM" id="SSF52540">
    <property type="entry name" value="P-loop containing nucleoside triphosphate hydrolases"/>
    <property type="match status" value="1"/>
</dbReference>
<dbReference type="GO" id="GO:0016887">
    <property type="term" value="F:ATP hydrolysis activity"/>
    <property type="evidence" value="ECO:0007669"/>
    <property type="project" value="InterPro"/>
</dbReference>
<dbReference type="InterPro" id="IPR027417">
    <property type="entry name" value="P-loop_NTPase"/>
</dbReference>
<dbReference type="Pfam" id="PF00005">
    <property type="entry name" value="ABC_tran"/>
    <property type="match status" value="1"/>
</dbReference>
<evidence type="ECO:0000313" key="5">
    <source>
        <dbReference type="EMBL" id="PSL50735.1"/>
    </source>
</evidence>
<dbReference type="PROSITE" id="PS00211">
    <property type="entry name" value="ABC_TRANSPORTER_1"/>
    <property type="match status" value="1"/>
</dbReference>
<evidence type="ECO:0000256" key="1">
    <source>
        <dbReference type="ARBA" id="ARBA00022448"/>
    </source>
</evidence>
<evidence type="ECO:0000256" key="2">
    <source>
        <dbReference type="ARBA" id="ARBA00022741"/>
    </source>
</evidence>
<evidence type="ECO:0000313" key="6">
    <source>
        <dbReference type="Proteomes" id="UP000242310"/>
    </source>
</evidence>
<dbReference type="InterPro" id="IPR003593">
    <property type="entry name" value="AAA+_ATPase"/>
</dbReference>
<reference evidence="5 6" key="1">
    <citation type="submission" date="2018-03" db="EMBL/GenBank/DDBJ databases">
        <title>Genomic Encyclopedia of Type Strains, Phase III (KMG-III): the genomes of soil and plant-associated and newly described type strains.</title>
        <authorList>
            <person name="Whitman W."/>
        </authorList>
    </citation>
    <scope>NUCLEOTIDE SEQUENCE [LARGE SCALE GENOMIC DNA]</scope>
    <source>
        <strain evidence="5 6">CGMCC 1.07653</strain>
    </source>
</reference>
<evidence type="ECO:0000259" key="4">
    <source>
        <dbReference type="PROSITE" id="PS50893"/>
    </source>
</evidence>
<keyword evidence="2" id="KW-0547">Nucleotide-binding</keyword>